<keyword evidence="2 5" id="KW-0812">Transmembrane</keyword>
<dbReference type="PROSITE" id="PS50850">
    <property type="entry name" value="MFS"/>
    <property type="match status" value="1"/>
</dbReference>
<keyword evidence="8" id="KW-1185">Reference proteome</keyword>
<dbReference type="EMBL" id="CAJHNJ030000001">
    <property type="protein sequence ID" value="CAG9088895.1"/>
    <property type="molecule type" value="Genomic_DNA"/>
</dbReference>
<feature type="transmembrane region" description="Helical" evidence="5">
    <location>
        <begin position="527"/>
        <end position="548"/>
    </location>
</feature>
<proteinExistence type="predicted"/>
<evidence type="ECO:0000256" key="1">
    <source>
        <dbReference type="ARBA" id="ARBA00004141"/>
    </source>
</evidence>
<dbReference type="GO" id="GO:0016020">
    <property type="term" value="C:membrane"/>
    <property type="evidence" value="ECO:0007669"/>
    <property type="project" value="UniProtKB-SubCell"/>
</dbReference>
<feature type="transmembrane region" description="Helical" evidence="5">
    <location>
        <begin position="741"/>
        <end position="760"/>
    </location>
</feature>
<evidence type="ECO:0000256" key="2">
    <source>
        <dbReference type="ARBA" id="ARBA00022692"/>
    </source>
</evidence>
<feature type="transmembrane region" description="Helical" evidence="5">
    <location>
        <begin position="798"/>
        <end position="820"/>
    </location>
</feature>
<keyword evidence="3 5" id="KW-1133">Transmembrane helix</keyword>
<evidence type="ECO:0000313" key="8">
    <source>
        <dbReference type="Proteomes" id="UP000653454"/>
    </source>
</evidence>
<dbReference type="InterPro" id="IPR005828">
    <property type="entry name" value="MFS_sugar_transport-like"/>
</dbReference>
<dbReference type="Proteomes" id="UP000653454">
    <property type="component" value="Unassembled WGS sequence"/>
</dbReference>
<feature type="transmembrane region" description="Helical" evidence="5">
    <location>
        <begin position="19"/>
        <end position="37"/>
    </location>
</feature>
<comment type="caution">
    <text evidence="7">The sequence shown here is derived from an EMBL/GenBank/DDBJ whole genome shotgun (WGS) entry which is preliminary data.</text>
</comment>
<evidence type="ECO:0000256" key="3">
    <source>
        <dbReference type="ARBA" id="ARBA00022989"/>
    </source>
</evidence>
<dbReference type="Pfam" id="PF00083">
    <property type="entry name" value="Sugar_tr"/>
    <property type="match status" value="1"/>
</dbReference>
<protein>
    <submittedName>
        <fullName evidence="7">(diamondback moth) hypothetical protein</fullName>
    </submittedName>
</protein>
<dbReference type="AlphaFoldDB" id="A0A8S4D2L1"/>
<reference evidence="7" key="1">
    <citation type="submission" date="2020-11" db="EMBL/GenBank/DDBJ databases">
        <authorList>
            <person name="Whiteford S."/>
        </authorList>
    </citation>
    <scope>NUCLEOTIDE SEQUENCE</scope>
</reference>
<feature type="transmembrane region" description="Helical" evidence="5">
    <location>
        <begin position="503"/>
        <end position="521"/>
    </location>
</feature>
<dbReference type="CDD" id="cd17317">
    <property type="entry name" value="MFS_SLC22"/>
    <property type="match status" value="1"/>
</dbReference>
<evidence type="ECO:0000256" key="5">
    <source>
        <dbReference type="SAM" id="Phobius"/>
    </source>
</evidence>
<feature type="transmembrane region" description="Helical" evidence="5">
    <location>
        <begin position="471"/>
        <end position="491"/>
    </location>
</feature>
<dbReference type="InterPro" id="IPR020846">
    <property type="entry name" value="MFS_dom"/>
</dbReference>
<feature type="transmembrane region" description="Helical" evidence="5">
    <location>
        <begin position="766"/>
        <end position="786"/>
    </location>
</feature>
<evidence type="ECO:0000256" key="4">
    <source>
        <dbReference type="ARBA" id="ARBA00023136"/>
    </source>
</evidence>
<feature type="transmembrane region" description="Helical" evidence="5">
    <location>
        <begin position="711"/>
        <end position="729"/>
    </location>
</feature>
<accession>A0A8S4D2L1</accession>
<feature type="transmembrane region" description="Helical" evidence="5">
    <location>
        <begin position="826"/>
        <end position="846"/>
    </location>
</feature>
<sequence length="930" mass="101695">MDFDAILEDVGTFGRYQKLVIYFILLPAVIPCGFHAYSQLFMAGETKHWCRVPELEGAADQELVKNLSIPLELRGEELQYSQCSMYQLNYSALLRGGGVEAALARGARGAAGPCQHGWLHDRTVYRETVVTEVRGLFLLSALLRGGGVEAALARGARGAAGPCQHGRLHDRTVYRETVVTELDYSALLRGGGVEAALARGRGAAGPCQHGWLHDRTVYRETVVTEMRGLLLLSMYQLNYSALLRGGGVEAALARGARGAAGPCQHGWLHDRTVYRETVVTEHLSPWCKSSASVAACLGCSRNIEGRVAQSGCSMYQLNYSALLRGGGVEAALARGARGAAGPCQHGWLHDRTVYRETVVTEVRGLLVLSMYQLNYSALVRGGGVEAALARGARGAAGPCQHGWLHDRTVYRETVVTELDYSALLRGGGVEAALARGARGAAGPCQHGWLLDRTVYRETVVTEWDLVCDKDFYATLGLVLLAVGGIVGNYIFGYVQDTLGRKPAFFIYLLIECVFGVATAFAQNYVVWLIFRIGVGFTVPAIMATPYVLAIELVGPRHRTLCTILSNIAYSLGLIMLSGVVYLIRDWRNLALTTTLPFVCFFLYLWPMPESPRWLLARGQFEKAEAILKNMARINGKSLPANYMVHLRRKYESDKAKHELEKEKTRKYGILDLFRTPNLRKKTIIITFIWFTNTSVYVGLSYYAPVLGGDEFLNFFLAGLVELPTYLFLWPAMERLGRRWTLCMSMVVGGVACLTTFLVQHETYVTLALYCIGKMGISSSFVVLPLMASELYPTVVRGLGMSLSSVLGMLGPIFIPLVNYLGSDIMVLPLIIMGALLVAGGIASLLLPETLNQHLPQTLEDGEKMGLDTEFCCIPPVRETKPNGIGNTGDVGSADCTGCNTLCSCQMVSVSLVETVTTAERDGDKVEFVAK</sequence>
<comment type="subcellular location">
    <subcellularLocation>
        <location evidence="1">Membrane</location>
        <topology evidence="1">Multi-pass membrane protein</topology>
    </subcellularLocation>
</comment>
<dbReference type="PANTHER" id="PTHR24064">
    <property type="entry name" value="SOLUTE CARRIER FAMILY 22 MEMBER"/>
    <property type="match status" value="1"/>
</dbReference>
<feature type="domain" description="Major facilitator superfamily (MFS) profile" evidence="6">
    <location>
        <begin position="414"/>
        <end position="851"/>
    </location>
</feature>
<dbReference type="Gene3D" id="1.20.1250.20">
    <property type="entry name" value="MFS general substrate transporter like domains"/>
    <property type="match status" value="1"/>
</dbReference>
<dbReference type="InterPro" id="IPR036259">
    <property type="entry name" value="MFS_trans_sf"/>
</dbReference>
<name>A0A8S4D2L1_PLUXY</name>
<feature type="transmembrane region" description="Helical" evidence="5">
    <location>
        <begin position="560"/>
        <end position="583"/>
    </location>
</feature>
<feature type="transmembrane region" description="Helical" evidence="5">
    <location>
        <begin position="589"/>
        <end position="605"/>
    </location>
</feature>
<dbReference type="GO" id="GO:0022857">
    <property type="term" value="F:transmembrane transporter activity"/>
    <property type="evidence" value="ECO:0007669"/>
    <property type="project" value="InterPro"/>
</dbReference>
<keyword evidence="4 5" id="KW-0472">Membrane</keyword>
<evidence type="ECO:0000313" key="7">
    <source>
        <dbReference type="EMBL" id="CAG9088895.1"/>
    </source>
</evidence>
<evidence type="ECO:0000259" key="6">
    <source>
        <dbReference type="PROSITE" id="PS50850"/>
    </source>
</evidence>
<feature type="transmembrane region" description="Helical" evidence="5">
    <location>
        <begin position="683"/>
        <end position="705"/>
    </location>
</feature>
<gene>
    <name evidence="7" type="ORF">PLXY2_LOCUS178</name>
</gene>
<organism evidence="7 8">
    <name type="scientific">Plutella xylostella</name>
    <name type="common">Diamondback moth</name>
    <name type="synonym">Plutella maculipennis</name>
    <dbReference type="NCBI Taxonomy" id="51655"/>
    <lineage>
        <taxon>Eukaryota</taxon>
        <taxon>Metazoa</taxon>
        <taxon>Ecdysozoa</taxon>
        <taxon>Arthropoda</taxon>
        <taxon>Hexapoda</taxon>
        <taxon>Insecta</taxon>
        <taxon>Pterygota</taxon>
        <taxon>Neoptera</taxon>
        <taxon>Endopterygota</taxon>
        <taxon>Lepidoptera</taxon>
        <taxon>Glossata</taxon>
        <taxon>Ditrysia</taxon>
        <taxon>Yponomeutoidea</taxon>
        <taxon>Plutellidae</taxon>
        <taxon>Plutella</taxon>
    </lineage>
</organism>
<dbReference type="SUPFAM" id="SSF103473">
    <property type="entry name" value="MFS general substrate transporter"/>
    <property type="match status" value="1"/>
</dbReference>